<dbReference type="RefSeq" id="WP_223469660.1">
    <property type="nucleotide sequence ID" value="NZ_JAFBIL020000007.1"/>
</dbReference>
<evidence type="ECO:0000256" key="1">
    <source>
        <dbReference type="SAM" id="Phobius"/>
    </source>
</evidence>
<sequence length="230" mass="24771">MPELILAAYLVAVMPARSIWKSLNKQATATRAPRYLKTIVEIAILLAMLAAVTMFAGRSADSLGLDWPLSRAGFWGLVGALILLAVLWLAGAMSSRSLTDDKRAELESQVMDSDAMPRTAAELRMFFVASLFVGTGWELLYRGFLLAVLTPLIGAFPAIAAAAIAYGLAHGYKSPQQLISSIISAFIFTIAYYLTQSLWWLMLIHTGIGIIGALGAYKAVSSTREPTPAS</sequence>
<dbReference type="InterPro" id="IPR003675">
    <property type="entry name" value="Rce1/LyrA-like_dom"/>
</dbReference>
<gene>
    <name evidence="3" type="ORF">I4X03_018120</name>
</gene>
<feature type="transmembrane region" description="Helical" evidence="1">
    <location>
        <begin position="200"/>
        <end position="220"/>
    </location>
</feature>
<reference evidence="3 4" key="1">
    <citation type="submission" date="2021-01" db="EMBL/GenBank/DDBJ databases">
        <authorList>
            <person name="Ruan W."/>
            <person name="Khan S.A."/>
            <person name="Jeon C.O."/>
        </authorList>
    </citation>
    <scope>NUCLEOTIDE SEQUENCE [LARGE SCALE GENOMIC DNA]</scope>
    <source>
        <strain evidence="3 4">R798</strain>
    </source>
</reference>
<keyword evidence="3" id="KW-0378">Hydrolase</keyword>
<protein>
    <submittedName>
        <fullName evidence="3">CPBP family intramembrane metalloprotease</fullName>
    </submittedName>
</protein>
<evidence type="ECO:0000313" key="4">
    <source>
        <dbReference type="Proteomes" id="UP000809349"/>
    </source>
</evidence>
<evidence type="ECO:0000313" key="3">
    <source>
        <dbReference type="EMBL" id="MBZ2209190.1"/>
    </source>
</evidence>
<feature type="transmembrane region" description="Helical" evidence="1">
    <location>
        <begin position="178"/>
        <end position="194"/>
    </location>
</feature>
<keyword evidence="1" id="KW-0472">Membrane</keyword>
<feature type="domain" description="CAAX prenyl protease 2/Lysostaphin resistance protein A-like" evidence="2">
    <location>
        <begin position="123"/>
        <end position="208"/>
    </location>
</feature>
<feature type="transmembrane region" description="Helical" evidence="1">
    <location>
        <begin position="35"/>
        <end position="57"/>
    </location>
</feature>
<feature type="transmembrane region" description="Helical" evidence="1">
    <location>
        <begin position="121"/>
        <end position="137"/>
    </location>
</feature>
<dbReference type="EMBL" id="JAFBIL020000007">
    <property type="protein sequence ID" value="MBZ2209190.1"/>
    <property type="molecule type" value="Genomic_DNA"/>
</dbReference>
<dbReference type="GO" id="GO:0008237">
    <property type="term" value="F:metallopeptidase activity"/>
    <property type="evidence" value="ECO:0007669"/>
    <property type="project" value="UniProtKB-KW"/>
</dbReference>
<organism evidence="3 4">
    <name type="scientific">Massilia soli</name>
    <dbReference type="NCBI Taxonomy" id="2792854"/>
    <lineage>
        <taxon>Bacteria</taxon>
        <taxon>Pseudomonadati</taxon>
        <taxon>Pseudomonadota</taxon>
        <taxon>Betaproteobacteria</taxon>
        <taxon>Burkholderiales</taxon>
        <taxon>Oxalobacteraceae</taxon>
        <taxon>Telluria group</taxon>
        <taxon>Massilia</taxon>
    </lineage>
</organism>
<accession>A0ABS7STC6</accession>
<reference evidence="3 4" key="2">
    <citation type="submission" date="2021-08" db="EMBL/GenBank/DDBJ databases">
        <title>Massilia sp. R798.</title>
        <authorList>
            <person name="Baek J.H."/>
            <person name="Jung H.S."/>
            <person name="Kim K.R."/>
            <person name="Jeon C.O."/>
        </authorList>
    </citation>
    <scope>NUCLEOTIDE SEQUENCE [LARGE SCALE GENOMIC DNA]</scope>
    <source>
        <strain evidence="3 4">R798</strain>
    </source>
</reference>
<feature type="transmembrane region" description="Helical" evidence="1">
    <location>
        <begin position="143"/>
        <end position="166"/>
    </location>
</feature>
<keyword evidence="3" id="KW-0645">Protease</keyword>
<dbReference type="Pfam" id="PF02517">
    <property type="entry name" value="Rce1-like"/>
    <property type="match status" value="1"/>
</dbReference>
<comment type="caution">
    <text evidence="3">The sequence shown here is derived from an EMBL/GenBank/DDBJ whole genome shotgun (WGS) entry which is preliminary data.</text>
</comment>
<feature type="transmembrane region" description="Helical" evidence="1">
    <location>
        <begin position="6"/>
        <end position="23"/>
    </location>
</feature>
<keyword evidence="4" id="KW-1185">Reference proteome</keyword>
<proteinExistence type="predicted"/>
<evidence type="ECO:0000259" key="2">
    <source>
        <dbReference type="Pfam" id="PF02517"/>
    </source>
</evidence>
<feature type="transmembrane region" description="Helical" evidence="1">
    <location>
        <begin position="72"/>
        <end position="93"/>
    </location>
</feature>
<keyword evidence="1" id="KW-1133">Transmembrane helix</keyword>
<keyword evidence="3" id="KW-0482">Metalloprotease</keyword>
<dbReference type="Proteomes" id="UP000809349">
    <property type="component" value="Unassembled WGS sequence"/>
</dbReference>
<name>A0ABS7STC6_9BURK</name>
<keyword evidence="1" id="KW-0812">Transmembrane</keyword>